<protein>
    <submittedName>
        <fullName evidence="7">Glutamate synthase</fullName>
    </submittedName>
</protein>
<dbReference type="InterPro" id="IPR006005">
    <property type="entry name" value="Glut_synth_ssu1"/>
</dbReference>
<evidence type="ECO:0000256" key="4">
    <source>
        <dbReference type="ARBA" id="ARBA00029440"/>
    </source>
</evidence>
<dbReference type="InterPro" id="IPR009051">
    <property type="entry name" value="Helical_ferredxn"/>
</dbReference>
<evidence type="ECO:0000256" key="2">
    <source>
        <dbReference type="ARBA" id="ARBA00023002"/>
    </source>
</evidence>
<feature type="domain" description="FAD/NAD(P)-binding" evidence="5">
    <location>
        <begin position="402"/>
        <end position="476"/>
    </location>
</feature>
<organism evidence="7 8">
    <name type="scientific">Clostridium manihotivorum</name>
    <dbReference type="NCBI Taxonomy" id="2320868"/>
    <lineage>
        <taxon>Bacteria</taxon>
        <taxon>Bacillati</taxon>
        <taxon>Bacillota</taxon>
        <taxon>Clostridia</taxon>
        <taxon>Eubacteriales</taxon>
        <taxon>Clostridiaceae</taxon>
        <taxon>Clostridium</taxon>
    </lineage>
</organism>
<dbReference type="Pfam" id="PF14691">
    <property type="entry name" value="Fer4_20"/>
    <property type="match status" value="1"/>
</dbReference>
<gene>
    <name evidence="7" type="ORF">C1I91_22855</name>
</gene>
<comment type="pathway">
    <text evidence="4">Amino-acid biosynthesis.</text>
</comment>
<evidence type="ECO:0000259" key="5">
    <source>
        <dbReference type="Pfam" id="PF07992"/>
    </source>
</evidence>
<evidence type="ECO:0000259" key="6">
    <source>
        <dbReference type="Pfam" id="PF14691"/>
    </source>
</evidence>
<dbReference type="InterPro" id="IPR051394">
    <property type="entry name" value="Glutamate_Synthase"/>
</dbReference>
<dbReference type="GO" id="GO:0051536">
    <property type="term" value="F:iron-sulfur cluster binding"/>
    <property type="evidence" value="ECO:0007669"/>
    <property type="project" value="InterPro"/>
</dbReference>
<name>A0A3R5U7Z1_9CLOT</name>
<keyword evidence="8" id="KW-1185">Reference proteome</keyword>
<evidence type="ECO:0000313" key="7">
    <source>
        <dbReference type="EMBL" id="QAA34249.1"/>
    </source>
</evidence>
<dbReference type="SUPFAM" id="SSF51971">
    <property type="entry name" value="Nucleotide-binding domain"/>
    <property type="match status" value="1"/>
</dbReference>
<dbReference type="Gene3D" id="3.50.50.60">
    <property type="entry name" value="FAD/NAD(P)-binding domain"/>
    <property type="match status" value="2"/>
</dbReference>
<reference evidence="7 8" key="1">
    <citation type="submission" date="2018-01" db="EMBL/GenBank/DDBJ databases">
        <title>Genome Sequencing and Assembly of Anaerobacter polyendosporus strain CT4.</title>
        <authorList>
            <person name="Tachaapaikoon C."/>
            <person name="Sutheeworapong S."/>
            <person name="Jenjaroenpun P."/>
            <person name="Wongsurawat T."/>
            <person name="Nookeaw I."/>
            <person name="Cheawchanlertfa P."/>
            <person name="Kosugi A."/>
            <person name="Cheevadhanarak S."/>
            <person name="Ratanakhanokchai K."/>
        </authorList>
    </citation>
    <scope>NUCLEOTIDE SEQUENCE [LARGE SCALE GENOMIC DNA]</scope>
    <source>
        <strain evidence="7 8">CT4</strain>
    </source>
</reference>
<dbReference type="InterPro" id="IPR028261">
    <property type="entry name" value="DPD_II"/>
</dbReference>
<proteinExistence type="predicted"/>
<dbReference type="FunFam" id="3.50.50.60:FF:000022">
    <property type="entry name" value="Glutamate synthase [NADH], amyloplastic"/>
    <property type="match status" value="1"/>
</dbReference>
<dbReference type="GO" id="GO:0006537">
    <property type="term" value="P:glutamate biosynthetic process"/>
    <property type="evidence" value="ECO:0007669"/>
    <property type="project" value="UniProtKB-KW"/>
</dbReference>
<dbReference type="InterPro" id="IPR023753">
    <property type="entry name" value="FAD/NAD-binding_dom"/>
</dbReference>
<keyword evidence="3" id="KW-0314">Glutamate biosynthesis</keyword>
<dbReference type="PANTHER" id="PTHR43100:SF1">
    <property type="entry name" value="GLUTAMATE SYNTHASE [NADPH] SMALL CHAIN"/>
    <property type="match status" value="1"/>
</dbReference>
<dbReference type="PRINTS" id="PR00419">
    <property type="entry name" value="ADXRDTASE"/>
</dbReference>
<dbReference type="EMBL" id="CP025746">
    <property type="protein sequence ID" value="QAA34249.1"/>
    <property type="molecule type" value="Genomic_DNA"/>
</dbReference>
<dbReference type="OrthoDB" id="9803192at2"/>
<feature type="domain" description="Dihydroprymidine dehydrogenase" evidence="6">
    <location>
        <begin position="24"/>
        <end position="140"/>
    </location>
</feature>
<keyword evidence="1" id="KW-0028">Amino-acid biosynthesis</keyword>
<sequence length="494" mass="54604">MGKPTGFLEYDRKVSAKKKPKERLKDYNEFVAPLSKEEQQVQGARCMDCGIPFCQSGIMINGMVSGCPVNNLIPEWNDLIYKGNWKKAVERLLKTNNFPEFTGRVCPAPCESACTAGINGPAISIKENERSIIERAFEEGLIKANPPKVRLDKTVAIIGSGPAGLACADQLNKSGYNVTVYEKNDRVGGLLMYGIPNMKLDKAVIDRRVNIMKEEGVSFITNANVGENIDAKELLGKYDSVVLACGSSNPRDLNAKGRELKGIHYAVDFLRATTKSLLDSNLADKNYISAEGKDVIVIGGGDTGTDCVATSLRHNCNSLVQFEIMGKSPEQRTELNPWPQYPRIHKVDYGQEEYADLYGKDPREFLITVKEFIGDEDGNLTAVKTVNVNWEKNEKGSFIPKEVEGSEKVWKADMVLLAMGFVGAEKYVVDSFQVETDGRTNVKAQYGKFQTNVEKVFSCGDMRRGQSLVVWAINEGRACAREVDKFLAGDTTLV</sequence>
<dbReference type="SUPFAM" id="SSF46548">
    <property type="entry name" value="alpha-helical ferredoxin"/>
    <property type="match status" value="1"/>
</dbReference>
<dbReference type="GO" id="GO:0016639">
    <property type="term" value="F:oxidoreductase activity, acting on the CH-NH2 group of donors, NAD or NADP as acceptor"/>
    <property type="evidence" value="ECO:0007669"/>
    <property type="project" value="InterPro"/>
</dbReference>
<dbReference type="Proteomes" id="UP000286268">
    <property type="component" value="Chromosome"/>
</dbReference>
<dbReference type="PANTHER" id="PTHR43100">
    <property type="entry name" value="GLUTAMATE SYNTHASE [NADPH] SMALL CHAIN"/>
    <property type="match status" value="1"/>
</dbReference>
<keyword evidence="2" id="KW-0560">Oxidoreductase</keyword>
<evidence type="ECO:0000256" key="3">
    <source>
        <dbReference type="ARBA" id="ARBA00023164"/>
    </source>
</evidence>
<feature type="domain" description="FAD/NAD(P)-binding" evidence="5">
    <location>
        <begin position="154"/>
        <end position="316"/>
    </location>
</feature>
<evidence type="ECO:0000256" key="1">
    <source>
        <dbReference type="ARBA" id="ARBA00022605"/>
    </source>
</evidence>
<dbReference type="Pfam" id="PF07992">
    <property type="entry name" value="Pyr_redox_2"/>
    <property type="match status" value="2"/>
</dbReference>
<dbReference type="AlphaFoldDB" id="A0A3R5U7Z1"/>
<dbReference type="KEGG" id="cmah:C1I91_22855"/>
<dbReference type="RefSeq" id="WP_128214970.1">
    <property type="nucleotide sequence ID" value="NZ_CP025746.1"/>
</dbReference>
<dbReference type="NCBIfam" id="TIGR01317">
    <property type="entry name" value="GOGAT_sm_gam"/>
    <property type="match status" value="1"/>
</dbReference>
<dbReference type="Gene3D" id="1.10.1060.10">
    <property type="entry name" value="Alpha-helical ferredoxin"/>
    <property type="match status" value="1"/>
</dbReference>
<evidence type="ECO:0000313" key="8">
    <source>
        <dbReference type="Proteomes" id="UP000286268"/>
    </source>
</evidence>
<dbReference type="InterPro" id="IPR036188">
    <property type="entry name" value="FAD/NAD-bd_sf"/>
</dbReference>
<accession>A0A3R5U7Z1</accession>